<organism evidence="3 4">
    <name type="scientific">Kocuria tytonis</name>
    <dbReference type="NCBI Taxonomy" id="2054280"/>
    <lineage>
        <taxon>Bacteria</taxon>
        <taxon>Bacillati</taxon>
        <taxon>Actinomycetota</taxon>
        <taxon>Actinomycetes</taxon>
        <taxon>Micrococcales</taxon>
        <taxon>Micrococcaceae</taxon>
        <taxon>Kocuria</taxon>
    </lineage>
</organism>
<gene>
    <name evidence="3" type="ORF">C1C97_011210</name>
</gene>
<feature type="region of interest" description="Disordered" evidence="1">
    <location>
        <begin position="38"/>
        <end position="65"/>
    </location>
</feature>
<name>A0A495A2S7_9MICC</name>
<keyword evidence="2" id="KW-0732">Signal</keyword>
<feature type="compositionally biased region" description="Low complexity" evidence="1">
    <location>
        <begin position="50"/>
        <end position="65"/>
    </location>
</feature>
<comment type="caution">
    <text evidence="3">The sequence shown here is derived from an EMBL/GenBank/DDBJ whole genome shotgun (WGS) entry which is preliminary data.</text>
</comment>
<dbReference type="EMBL" id="PNJG02000004">
    <property type="protein sequence ID" value="RKQ33760.1"/>
    <property type="molecule type" value="Genomic_DNA"/>
</dbReference>
<proteinExistence type="predicted"/>
<evidence type="ECO:0000313" key="3">
    <source>
        <dbReference type="EMBL" id="RKQ33760.1"/>
    </source>
</evidence>
<feature type="signal peptide" evidence="2">
    <location>
        <begin position="1"/>
        <end position="22"/>
    </location>
</feature>
<reference evidence="3 4" key="1">
    <citation type="submission" date="2018-10" db="EMBL/GenBank/DDBJ databases">
        <title>Kocuria tytouropygialis sp. nov., isolated from the uropygial gland of an American barn owl (Tyto furcata).</title>
        <authorList>
            <person name="Braun M.S."/>
            <person name="Wang E."/>
            <person name="Zimmermann S."/>
            <person name="Wagner H."/>
            <person name="Wink M."/>
        </authorList>
    </citation>
    <scope>NUCLEOTIDE SEQUENCE [LARGE SCALE GENOMIC DNA]</scope>
    <source>
        <strain evidence="3 4">442</strain>
    </source>
</reference>
<evidence type="ECO:0000256" key="1">
    <source>
        <dbReference type="SAM" id="MobiDB-lite"/>
    </source>
</evidence>
<evidence type="ECO:0000313" key="4">
    <source>
        <dbReference type="Proteomes" id="UP000249516"/>
    </source>
</evidence>
<dbReference type="Proteomes" id="UP000249516">
    <property type="component" value="Unassembled WGS sequence"/>
</dbReference>
<sequence>MTQTLPAAVIAVLLAGTWAVPAPTTSVGAHEKGTLTTASGTTVSFDAPRRWSTTPSTSRTSTAYTRTEDDQVLTLSVIEGSEDFDTTADRVLRQKSLSGTSAAFDGGRITSRSGFSGKSCVAIKSAEKATGPCAVVH</sequence>
<evidence type="ECO:0000256" key="2">
    <source>
        <dbReference type="SAM" id="SignalP"/>
    </source>
</evidence>
<dbReference type="AlphaFoldDB" id="A0A495A2S7"/>
<keyword evidence="4" id="KW-1185">Reference proteome</keyword>
<feature type="chain" id="PRO_5039553162" evidence="2">
    <location>
        <begin position="23"/>
        <end position="137"/>
    </location>
</feature>
<protein>
    <submittedName>
        <fullName evidence="3">Uncharacterized protein</fullName>
    </submittedName>
</protein>
<accession>A0A495A2S7</accession>